<sequence>MSELPPELLARPLALIGITGLDLSNTTHRSIWDAFQSNRRPDNTSVHFKHLPLSPTFPTPKPKRNSYEWYIPKGILKRNWMPKYLWEIPAVVVCFYELDWTDPNWTEKKMECASRVQAIRSSLEGRSTRLAVVLIQKTPPDSEDSVTTERATALCTACELPPKSLYILPHGDHLQGYTSRLENAFYDLAQSFYHHHHRTVKSHKDQLNKTTHQYLFVRHQFKIAFLNELRQEPAIAVEHYKKAYNTLLDIRMMDTNTFEIKTVGAFINYKLCKLQFALNQPKYAISQFRVHTDRFRFRTGPEDLIFEHYAFMANQYSTFAELFDDAIRQGLSAVQTQHPGYYFQIAATHAGARQTASKELCENALKVEPDPLAEEAKMEFYGQRPWRPGKLSAESADALKEALGIQALKWREKNVDHSMIIIGLLGNAMSQFKIYQCPRTRRFLAVQMAGEYYNCRDYGKVLTLLTHMLWEYRSEKWPLLLTDVLTKAMRAAYLNASVQDYVTLSVEALGPGTTFPGDERQRIYRNLLGILNRQVPEAHPGLPDDGVAEATEKWSAELSRLDDFVSTIEDSNVATFLQVKGSFTAPRFNARGEVEIEVAVKNLFEECVEFSKISVGISGLGVSTEVPVDADGDRGFKFDGGEMRRFRCEFASPQVPDGMEIQVKAVSLVLGDDKRRVVLKFPGDPGGLEGLGSKGSFEGIRTIGTAVIRQDEAPLAVDITSRTPALLSEWLPVKFQVTTKEPVFKLSVEIKQNYQDHTSDSAAELSATMSSKESSVAFEVEAVAVGEVIQRTVYVRSHQVGVRNFLVRLEFLGDDQMKRVKEETHVVEIVKPFDVGTQFYSRLFEPLTKAFVDEGFVVMPNIECTSPWPLRIIETSVELGHALREEPGPSGLLNGLTIVEGESATDAFCVVPRTSSGQPTSTGVYTIRWRRDDGEGIETSTSVTLAPLWVEEGPVGIEAKIPAQGWVRTPMCVSYYLKNRSDYLITLKMTMEASDAFMFAGQKQVDIYLRPQKERKVEWILRPLVAGFVALPTLNLSVPQEEEHKISRGKLAEVLERSLPTHVYIMPKSLTSEELLG</sequence>
<accession>A0A0C9PXS3</accession>
<organism evidence="4">
    <name type="scientific">Fopius arisanus</name>
    <dbReference type="NCBI Taxonomy" id="64838"/>
    <lineage>
        <taxon>Eukaryota</taxon>
        <taxon>Metazoa</taxon>
        <taxon>Ecdysozoa</taxon>
        <taxon>Arthropoda</taxon>
        <taxon>Hexapoda</taxon>
        <taxon>Insecta</taxon>
        <taxon>Pterygota</taxon>
        <taxon>Neoptera</taxon>
        <taxon>Endopterygota</taxon>
        <taxon>Hymenoptera</taxon>
        <taxon>Apocrita</taxon>
        <taxon>Ichneumonoidea</taxon>
        <taxon>Braconidae</taxon>
        <taxon>Opiinae</taxon>
        <taxon>Fopius</taxon>
    </lineage>
</organism>
<proteinExistence type="predicted"/>
<protein>
    <submittedName>
        <fullName evidence="4">TRAPPC11_0 protein</fullName>
    </submittedName>
    <submittedName>
        <fullName evidence="3">TRAPPC11_1 protein</fullName>
    </submittedName>
</protein>
<name>A0A0C9PXS3_9HYME</name>
<dbReference type="InterPro" id="IPR021773">
    <property type="entry name" value="TPC11"/>
</dbReference>
<evidence type="ECO:0000313" key="3">
    <source>
        <dbReference type="EMBL" id="JAG76045.1"/>
    </source>
</evidence>
<dbReference type="Pfam" id="PF07919">
    <property type="entry name" value="Gryzun"/>
    <property type="match status" value="1"/>
</dbReference>
<dbReference type="EMBL" id="GBYB01006278">
    <property type="protein sequence ID" value="JAG76045.1"/>
    <property type="molecule type" value="Transcribed_RNA"/>
</dbReference>
<reference evidence="4" key="1">
    <citation type="submission" date="2015-01" db="EMBL/GenBank/DDBJ databases">
        <title>Transcriptome Assembly of Fopius arisanus.</title>
        <authorList>
            <person name="Geib S."/>
        </authorList>
    </citation>
    <scope>NUCLEOTIDE SEQUENCE</scope>
</reference>
<dbReference type="Pfam" id="PF11817">
    <property type="entry name" value="Foie-gras_1"/>
    <property type="match status" value="1"/>
</dbReference>
<evidence type="ECO:0000259" key="1">
    <source>
        <dbReference type="Pfam" id="PF07919"/>
    </source>
</evidence>
<dbReference type="PANTHER" id="PTHR14374:SF0">
    <property type="entry name" value="TRAFFICKING PROTEIN PARTICLE COMPLEX SUBUNIT 11"/>
    <property type="match status" value="1"/>
</dbReference>
<feature type="domain" description="Gryzun putative trafficking through Golgi" evidence="1">
    <location>
        <begin position="926"/>
        <end position="1034"/>
    </location>
</feature>
<feature type="domain" description="Trafficking protein particle complex subunit 11" evidence="2">
    <location>
        <begin position="258"/>
        <end position="509"/>
    </location>
</feature>
<dbReference type="InterPro" id="IPR012880">
    <property type="entry name" value="Gryzun"/>
</dbReference>
<gene>
    <name evidence="4" type="primary">TRAPPC11_0</name>
    <name evidence="3" type="synonym">TRAPPC11_1</name>
    <name evidence="4" type="ORF">g.55979</name>
    <name evidence="3" type="ORF">g.55983</name>
</gene>
<dbReference type="AlphaFoldDB" id="A0A0C9PXS3"/>
<dbReference type="GO" id="GO:0005737">
    <property type="term" value="C:cytoplasm"/>
    <property type="evidence" value="ECO:0007669"/>
    <property type="project" value="TreeGrafter"/>
</dbReference>
<evidence type="ECO:0000313" key="4">
    <source>
        <dbReference type="EMBL" id="JAG76050.1"/>
    </source>
</evidence>
<dbReference type="EMBL" id="GBYB01006283">
    <property type="protein sequence ID" value="JAG76050.1"/>
    <property type="molecule type" value="Transcribed_RNA"/>
</dbReference>
<dbReference type="PANTHER" id="PTHR14374">
    <property type="entry name" value="FOIE GRAS"/>
    <property type="match status" value="1"/>
</dbReference>
<evidence type="ECO:0000259" key="2">
    <source>
        <dbReference type="Pfam" id="PF11817"/>
    </source>
</evidence>